<dbReference type="Gene3D" id="3.30.200.20">
    <property type="entry name" value="Phosphorylase Kinase, domain 1"/>
    <property type="match status" value="1"/>
</dbReference>
<reference evidence="2" key="1">
    <citation type="submission" date="2023-06" db="EMBL/GenBank/DDBJ databases">
        <title>Genomic analysis of the entomopathogenic nematode Steinernema hermaphroditum.</title>
        <authorList>
            <person name="Schwarz E.M."/>
            <person name="Heppert J.K."/>
            <person name="Baniya A."/>
            <person name="Schwartz H.T."/>
            <person name="Tan C.-H."/>
            <person name="Antoshechkin I."/>
            <person name="Sternberg P.W."/>
            <person name="Goodrich-Blair H."/>
            <person name="Dillman A.R."/>
        </authorList>
    </citation>
    <scope>NUCLEOTIDE SEQUENCE</scope>
    <source>
        <strain evidence="2">PS9179</strain>
        <tissue evidence="2">Whole animal</tissue>
    </source>
</reference>
<dbReference type="InterPro" id="IPR000719">
    <property type="entry name" value="Prot_kinase_dom"/>
</dbReference>
<sequence>MQQVPEQWLIKSSHVKLAKDKQKPISTGNFADVYLGTLQRKRKNLIVAVKMSKATIRRSATHSVSISTMTGDDQTKDEMSLNEMSNEAMIMSLMHHTHVIEFFGVSLEKAAMIIMEYCLWVARTTRNVLISSAGQLKIADFGLSRSPNVDSDRVTSAQVPVRWMAPESLKKDCPFTSKSDVSAPKTHCWKANPADWPNFVHLSGRLAYIHYVTSKCIDKECDTKSGIMQRRVQQSQIEEKKAKELEVRSIRHFVP</sequence>
<dbReference type="InterPro" id="IPR050122">
    <property type="entry name" value="RTK"/>
</dbReference>
<dbReference type="InterPro" id="IPR001245">
    <property type="entry name" value="Ser-Thr/Tyr_kinase_cat_dom"/>
</dbReference>
<proteinExistence type="predicted"/>
<dbReference type="Proteomes" id="UP001175271">
    <property type="component" value="Unassembled WGS sequence"/>
</dbReference>
<dbReference type="EMBL" id="JAUCMV010000004">
    <property type="protein sequence ID" value="KAK0404880.1"/>
    <property type="molecule type" value="Genomic_DNA"/>
</dbReference>
<name>A0AA39HG33_9BILA</name>
<dbReference type="GO" id="GO:0005524">
    <property type="term" value="F:ATP binding"/>
    <property type="evidence" value="ECO:0007669"/>
    <property type="project" value="InterPro"/>
</dbReference>
<dbReference type="InterPro" id="IPR011009">
    <property type="entry name" value="Kinase-like_dom_sf"/>
</dbReference>
<comment type="caution">
    <text evidence="2">The sequence shown here is derived from an EMBL/GenBank/DDBJ whole genome shotgun (WGS) entry which is preliminary data.</text>
</comment>
<dbReference type="Pfam" id="PF07714">
    <property type="entry name" value="PK_Tyr_Ser-Thr"/>
    <property type="match status" value="2"/>
</dbReference>
<gene>
    <name evidence="2" type="ORF">QR680_017678</name>
</gene>
<keyword evidence="3" id="KW-1185">Reference proteome</keyword>
<dbReference type="Gene3D" id="1.10.510.10">
    <property type="entry name" value="Transferase(Phosphotransferase) domain 1"/>
    <property type="match status" value="1"/>
</dbReference>
<evidence type="ECO:0000313" key="2">
    <source>
        <dbReference type="EMBL" id="KAK0404880.1"/>
    </source>
</evidence>
<dbReference type="GO" id="GO:0004672">
    <property type="term" value="F:protein kinase activity"/>
    <property type="evidence" value="ECO:0007669"/>
    <property type="project" value="InterPro"/>
</dbReference>
<protein>
    <recommendedName>
        <fullName evidence="1">Protein kinase domain-containing protein</fullName>
    </recommendedName>
</protein>
<dbReference type="PROSITE" id="PS50011">
    <property type="entry name" value="PROTEIN_KINASE_DOM"/>
    <property type="match status" value="1"/>
</dbReference>
<organism evidence="2 3">
    <name type="scientific">Steinernema hermaphroditum</name>
    <dbReference type="NCBI Taxonomy" id="289476"/>
    <lineage>
        <taxon>Eukaryota</taxon>
        <taxon>Metazoa</taxon>
        <taxon>Ecdysozoa</taxon>
        <taxon>Nematoda</taxon>
        <taxon>Chromadorea</taxon>
        <taxon>Rhabditida</taxon>
        <taxon>Tylenchina</taxon>
        <taxon>Panagrolaimomorpha</taxon>
        <taxon>Strongyloidoidea</taxon>
        <taxon>Steinernematidae</taxon>
        <taxon>Steinernema</taxon>
    </lineage>
</organism>
<dbReference type="SUPFAM" id="SSF56112">
    <property type="entry name" value="Protein kinase-like (PK-like)"/>
    <property type="match status" value="1"/>
</dbReference>
<dbReference type="AlphaFoldDB" id="A0AA39HG33"/>
<feature type="domain" description="Protein kinase" evidence="1">
    <location>
        <begin position="19"/>
        <end position="255"/>
    </location>
</feature>
<evidence type="ECO:0000259" key="1">
    <source>
        <dbReference type="PROSITE" id="PS50011"/>
    </source>
</evidence>
<dbReference type="PANTHER" id="PTHR24416:SF611">
    <property type="entry name" value="TYROSINE-PROTEIN KINASE TRANSMEMBRANE RECEPTOR ROR"/>
    <property type="match status" value="1"/>
</dbReference>
<dbReference type="PANTHER" id="PTHR24416">
    <property type="entry name" value="TYROSINE-PROTEIN KINASE RECEPTOR"/>
    <property type="match status" value="1"/>
</dbReference>
<evidence type="ECO:0000313" key="3">
    <source>
        <dbReference type="Proteomes" id="UP001175271"/>
    </source>
</evidence>
<accession>A0AA39HG33</accession>